<dbReference type="SUPFAM" id="SSF52218">
    <property type="entry name" value="Flavoproteins"/>
    <property type="match status" value="1"/>
</dbReference>
<comment type="cofactor">
    <cofactor evidence="1">
        <name>FMN</name>
        <dbReference type="ChEBI" id="CHEBI:58210"/>
    </cofactor>
</comment>
<dbReference type="Pfam" id="PF12724">
    <property type="entry name" value="Flavodoxin_5"/>
    <property type="match status" value="1"/>
</dbReference>
<keyword evidence="4" id="KW-1185">Reference proteome</keyword>
<evidence type="ECO:0000313" key="3">
    <source>
        <dbReference type="EMBL" id="OSQ44085.1"/>
    </source>
</evidence>
<dbReference type="RefSeq" id="WP_085641377.1">
    <property type="nucleotide sequence ID" value="NZ_JFKC01000032.1"/>
</dbReference>
<protein>
    <submittedName>
        <fullName evidence="3">Protoporphyrinogen oxidase</fullName>
    </submittedName>
</protein>
<dbReference type="GO" id="GO:0010181">
    <property type="term" value="F:FMN binding"/>
    <property type="evidence" value="ECO:0007669"/>
    <property type="project" value="InterPro"/>
</dbReference>
<dbReference type="InterPro" id="IPR029039">
    <property type="entry name" value="Flavoprotein-like_sf"/>
</dbReference>
<dbReference type="Gene3D" id="3.40.50.360">
    <property type="match status" value="1"/>
</dbReference>
<reference evidence="3 4" key="1">
    <citation type="submission" date="2014-03" db="EMBL/GenBank/DDBJ databases">
        <title>The draft genome sequence of Marivita geojedonensis KCTC 23882.</title>
        <authorList>
            <person name="Lai Q."/>
            <person name="Shao Z."/>
        </authorList>
    </citation>
    <scope>NUCLEOTIDE SEQUENCE [LARGE SCALE GENOMIC DNA]</scope>
    <source>
        <strain evidence="3 4">DPG-138</strain>
    </source>
</reference>
<dbReference type="PROSITE" id="PS00201">
    <property type="entry name" value="FLAVODOXIN"/>
    <property type="match status" value="1"/>
</dbReference>
<dbReference type="InterPro" id="IPR026816">
    <property type="entry name" value="Flavodoxin_dom"/>
</dbReference>
<dbReference type="InterPro" id="IPR052200">
    <property type="entry name" value="Protoporphyrinogen_IX_DH"/>
</dbReference>
<dbReference type="OrthoDB" id="9795729at2"/>
<proteinExistence type="predicted"/>
<dbReference type="GO" id="GO:0070819">
    <property type="term" value="F:menaquinone-dependent protoporphyrinogen oxidase activity"/>
    <property type="evidence" value="ECO:0007669"/>
    <property type="project" value="TreeGrafter"/>
</dbReference>
<feature type="domain" description="Flavodoxin" evidence="2">
    <location>
        <begin position="5"/>
        <end position="143"/>
    </location>
</feature>
<gene>
    <name evidence="3" type="ORF">MGEO_19205</name>
</gene>
<dbReference type="Proteomes" id="UP000193926">
    <property type="component" value="Unassembled WGS sequence"/>
</dbReference>
<evidence type="ECO:0000313" key="4">
    <source>
        <dbReference type="Proteomes" id="UP000193926"/>
    </source>
</evidence>
<dbReference type="GO" id="GO:0009055">
    <property type="term" value="F:electron transfer activity"/>
    <property type="evidence" value="ECO:0007669"/>
    <property type="project" value="InterPro"/>
</dbReference>
<dbReference type="EMBL" id="JFKC01000032">
    <property type="protein sequence ID" value="OSQ44085.1"/>
    <property type="molecule type" value="Genomic_DNA"/>
</dbReference>
<accession>A0A1X4NBW4</accession>
<name>A0A1X4NBW4_9RHOB</name>
<organism evidence="3 4">
    <name type="scientific">Marivita geojedonensis</name>
    <dbReference type="NCBI Taxonomy" id="1123756"/>
    <lineage>
        <taxon>Bacteria</taxon>
        <taxon>Pseudomonadati</taxon>
        <taxon>Pseudomonadota</taxon>
        <taxon>Alphaproteobacteria</taxon>
        <taxon>Rhodobacterales</taxon>
        <taxon>Roseobacteraceae</taxon>
        <taxon>Marivita</taxon>
    </lineage>
</organism>
<evidence type="ECO:0000259" key="2">
    <source>
        <dbReference type="Pfam" id="PF12724"/>
    </source>
</evidence>
<dbReference type="STRING" id="1123756.MGEO_19205"/>
<dbReference type="AlphaFoldDB" id="A0A1X4NBW4"/>
<dbReference type="PANTHER" id="PTHR38030:SF2">
    <property type="entry name" value="PROTOPORPHYRINOGEN IX DEHYDROGENASE [QUINONE]"/>
    <property type="match status" value="1"/>
</dbReference>
<sequence>MNIAVIFESLEGQTKKIAAFVTERLKESGHSVSLFNTADRSASLNLDGIDRVVLAAPVHERRHPKDFEVIVAAQADKLKALPTMMLSVSLKASFDEGRAEAQEYLTEMKMRIGISFDRELLVAGAVRAESYGYFESQIVHHVVLEGRPVDLIDGVREYTDWDTLHEHLDAFMTDT</sequence>
<dbReference type="GO" id="GO:0006783">
    <property type="term" value="P:heme biosynthetic process"/>
    <property type="evidence" value="ECO:0007669"/>
    <property type="project" value="TreeGrafter"/>
</dbReference>
<dbReference type="InterPro" id="IPR001226">
    <property type="entry name" value="Flavodoxin_CS"/>
</dbReference>
<evidence type="ECO:0000256" key="1">
    <source>
        <dbReference type="ARBA" id="ARBA00001917"/>
    </source>
</evidence>
<comment type="caution">
    <text evidence="3">The sequence shown here is derived from an EMBL/GenBank/DDBJ whole genome shotgun (WGS) entry which is preliminary data.</text>
</comment>
<dbReference type="PANTHER" id="PTHR38030">
    <property type="entry name" value="PROTOPORPHYRINOGEN IX DEHYDROGENASE [MENAQUINONE]"/>
    <property type="match status" value="1"/>
</dbReference>